<evidence type="ECO:0000313" key="6">
    <source>
        <dbReference type="EMBL" id="CAA6379542.1"/>
    </source>
</evidence>
<dbReference type="Proteomes" id="UP000459702">
    <property type="component" value="Unassembled WGS sequence"/>
</dbReference>
<accession>A0A6D2GVH1</accession>
<dbReference type="EMBL" id="CACTPI010000007">
    <property type="protein sequence ID" value="CAA4131417.1"/>
    <property type="molecule type" value="Genomic_DNA"/>
</dbReference>
<evidence type="ECO:0000313" key="1">
    <source>
        <dbReference type="EMBL" id="CAA4100338.1"/>
    </source>
</evidence>
<evidence type="ECO:0000313" key="11">
    <source>
        <dbReference type="Proteomes" id="UP000443708"/>
    </source>
</evidence>
<dbReference type="EC" id="2.1.1.-" evidence="4"/>
<evidence type="ECO:0000313" key="7">
    <source>
        <dbReference type="EMBL" id="CAC5809038.1"/>
    </source>
</evidence>
<dbReference type="EMBL" id="CAIGXB010000012">
    <property type="protein sequence ID" value="CAC5809038.1"/>
    <property type="molecule type" value="Genomic_DNA"/>
</dbReference>
<evidence type="ECO:0000313" key="12">
    <source>
        <dbReference type="Proteomes" id="UP000459586"/>
    </source>
</evidence>
<dbReference type="EMBL" id="CACURZ010000015">
    <property type="protein sequence ID" value="CAA6379542.1"/>
    <property type="molecule type" value="Genomic_DNA"/>
</dbReference>
<evidence type="ECO:0000313" key="2">
    <source>
        <dbReference type="EMBL" id="CAA4131417.1"/>
    </source>
</evidence>
<dbReference type="GO" id="GO:0032259">
    <property type="term" value="P:methylation"/>
    <property type="evidence" value="ECO:0007669"/>
    <property type="project" value="UniProtKB-KW"/>
</dbReference>
<dbReference type="EMBL" id="CACTQT010000014">
    <property type="protein sequence ID" value="CAA4390402.1"/>
    <property type="molecule type" value="Genomic_DNA"/>
</dbReference>
<dbReference type="Proteomes" id="UP000442696">
    <property type="component" value="Unassembled WGS sequence"/>
</dbReference>
<dbReference type="Proteomes" id="UP000459586">
    <property type="component" value="Unassembled WGS sequence"/>
</dbReference>
<protein>
    <submittedName>
        <fullName evidence="1 4">Tetracenomycin polyketide synthesis O-methyltransferase TcmP</fullName>
        <ecNumber evidence="4">2.1.1.-</ecNumber>
    </submittedName>
</protein>
<sequence length="40" mass="4603">MKQLVGIPESMLIPLIARAKEYENEKPIIKDALSKKYLMV</sequence>
<dbReference type="Proteomes" id="UP000442782">
    <property type="component" value="Unassembled WGS sequence"/>
</dbReference>
<proteinExistence type="predicted"/>
<evidence type="ECO:0000313" key="4">
    <source>
        <dbReference type="EMBL" id="CAA4698113.1"/>
    </source>
</evidence>
<evidence type="ECO:0000313" key="10">
    <source>
        <dbReference type="Proteomes" id="UP000443506"/>
    </source>
</evidence>
<evidence type="ECO:0000313" key="14">
    <source>
        <dbReference type="Proteomes" id="UP000505390"/>
    </source>
</evidence>
<dbReference type="EMBL" id="CACTOE010000005">
    <property type="protein sequence ID" value="CAA4100338.1"/>
    <property type="molecule type" value="Genomic_DNA"/>
</dbReference>
<dbReference type="GO" id="GO:0008168">
    <property type="term" value="F:methyltransferase activity"/>
    <property type="evidence" value="ECO:0007669"/>
    <property type="project" value="UniProtKB-KW"/>
</dbReference>
<dbReference type="Proteomes" id="UP000505390">
    <property type="component" value="Unassembled WGS sequence"/>
</dbReference>
<comment type="caution">
    <text evidence="4">The sequence shown here is derived from an EMBL/GenBank/DDBJ whole genome shotgun (WGS) entry which is preliminary data.</text>
</comment>
<dbReference type="Proteomes" id="UP000443708">
    <property type="component" value="Unassembled WGS sequence"/>
</dbReference>
<dbReference type="Proteomes" id="UP000443506">
    <property type="component" value="Unassembled WGS sequence"/>
</dbReference>
<organism evidence="4 10">
    <name type="scientific">Staphylococcus aureus</name>
    <dbReference type="NCBI Taxonomy" id="1280"/>
    <lineage>
        <taxon>Bacteria</taxon>
        <taxon>Bacillati</taxon>
        <taxon>Bacillota</taxon>
        <taxon>Bacilli</taxon>
        <taxon>Bacillales</taxon>
        <taxon>Staphylococcaceae</taxon>
        <taxon>Staphylococcus</taxon>
    </lineage>
</organism>
<dbReference type="EMBL" id="CACTWD010000015">
    <property type="protein sequence ID" value="CAA4698113.1"/>
    <property type="molecule type" value="Genomic_DNA"/>
</dbReference>
<name>A0A6D2GVH1_STAAU</name>
<evidence type="ECO:0000313" key="5">
    <source>
        <dbReference type="EMBL" id="CAA6113266.1"/>
    </source>
</evidence>
<gene>
    <name evidence="1" type="ORF">SAMEA1029512_00888</name>
    <name evidence="2" type="ORF">SAMEA1029528_01753</name>
    <name evidence="3" type="ORF">SAMEA2078260_02222</name>
    <name evidence="5" type="ORF">SAMEA2078588_02235</name>
    <name evidence="6" type="ORF">SAMEA2080344_02331</name>
    <name evidence="4" type="ORF">SAMEA2081063_02214</name>
    <name evidence="7" type="ORF">SAMEA4008575_02521</name>
</gene>
<evidence type="ECO:0000313" key="9">
    <source>
        <dbReference type="Proteomes" id="UP000442782"/>
    </source>
</evidence>
<dbReference type="AlphaFoldDB" id="A0A6D2GVH1"/>
<evidence type="ECO:0000313" key="3">
    <source>
        <dbReference type="EMBL" id="CAA4390402.1"/>
    </source>
</evidence>
<evidence type="ECO:0000313" key="13">
    <source>
        <dbReference type="Proteomes" id="UP000459702"/>
    </source>
</evidence>
<reference evidence="8 9" key="1">
    <citation type="submission" date="2019-12" db="EMBL/GenBank/DDBJ databases">
        <authorList>
            <consortium name="Pathogen Informatics"/>
        </authorList>
    </citation>
    <scope>NUCLEOTIDE SEQUENCE [LARGE SCALE GENOMIC DNA]</scope>
    <source>
        <strain evidence="2 11">S040_N01_C01</strain>
        <strain evidence="1 9">S087_N01_C01</strain>
        <strain evidence="7 14">SG160</strain>
        <strain evidence="5 13">T012_N10_C04</strain>
        <strain evidence="3 8">T012_N16_C08</strain>
        <strain evidence="4 10">T065_N03_C06</strain>
        <strain evidence="6 12">T197_A02_C01</strain>
    </source>
</reference>
<keyword evidence="4" id="KW-0808">Transferase</keyword>
<dbReference type="EMBL" id="CACUNS010000015">
    <property type="protein sequence ID" value="CAA6113266.1"/>
    <property type="molecule type" value="Genomic_DNA"/>
</dbReference>
<evidence type="ECO:0000313" key="8">
    <source>
        <dbReference type="Proteomes" id="UP000442696"/>
    </source>
</evidence>
<keyword evidence="4" id="KW-0489">Methyltransferase</keyword>